<gene>
    <name evidence="1" type="ORF">MTR67_020016</name>
</gene>
<proteinExistence type="predicted"/>
<evidence type="ECO:0000313" key="2">
    <source>
        <dbReference type="Proteomes" id="UP001234989"/>
    </source>
</evidence>
<dbReference type="AlphaFoldDB" id="A0AAF0TNS6"/>
<organism evidence="1 2">
    <name type="scientific">Solanum verrucosum</name>
    <dbReference type="NCBI Taxonomy" id="315347"/>
    <lineage>
        <taxon>Eukaryota</taxon>
        <taxon>Viridiplantae</taxon>
        <taxon>Streptophyta</taxon>
        <taxon>Embryophyta</taxon>
        <taxon>Tracheophyta</taxon>
        <taxon>Spermatophyta</taxon>
        <taxon>Magnoliopsida</taxon>
        <taxon>eudicotyledons</taxon>
        <taxon>Gunneridae</taxon>
        <taxon>Pentapetalae</taxon>
        <taxon>asterids</taxon>
        <taxon>lamiids</taxon>
        <taxon>Solanales</taxon>
        <taxon>Solanaceae</taxon>
        <taxon>Solanoideae</taxon>
        <taxon>Solaneae</taxon>
        <taxon>Solanum</taxon>
    </lineage>
</organism>
<reference evidence="1" key="1">
    <citation type="submission" date="2023-08" db="EMBL/GenBank/DDBJ databases">
        <title>A de novo genome assembly of Solanum verrucosum Schlechtendal, a Mexican diploid species geographically isolated from the other diploid A-genome species in potato relatives.</title>
        <authorList>
            <person name="Hosaka K."/>
        </authorList>
    </citation>
    <scope>NUCLEOTIDE SEQUENCE</scope>
    <source>
        <tissue evidence="1">Young leaves</tissue>
    </source>
</reference>
<keyword evidence="2" id="KW-1185">Reference proteome</keyword>
<accession>A0AAF0TNS6</accession>
<name>A0AAF0TNS6_SOLVR</name>
<dbReference type="EMBL" id="CP133615">
    <property type="protein sequence ID" value="WMV26631.1"/>
    <property type="molecule type" value="Genomic_DNA"/>
</dbReference>
<protein>
    <submittedName>
        <fullName evidence="1">Uncharacterized protein</fullName>
    </submittedName>
</protein>
<evidence type="ECO:0000313" key="1">
    <source>
        <dbReference type="EMBL" id="WMV26631.1"/>
    </source>
</evidence>
<sequence>MFSICNNPEATVKECWTDQGWDLSFRRLLANLLPRLEDFTGTTPNPDSMKWKHNKDGIFSVKRAYETEEEEARARRDGGKSSHIAFGGLYGMREIVEALKIGPISFTQLNGIVLYLTSFGVKRWT</sequence>
<dbReference type="Proteomes" id="UP001234989">
    <property type="component" value="Chromosome 4"/>
</dbReference>